<evidence type="ECO:0000256" key="5">
    <source>
        <dbReference type="ARBA" id="ARBA00022741"/>
    </source>
</evidence>
<evidence type="ECO:0000259" key="11">
    <source>
        <dbReference type="PROSITE" id="PS50929"/>
    </source>
</evidence>
<dbReference type="GO" id="GO:0016887">
    <property type="term" value="F:ATP hydrolysis activity"/>
    <property type="evidence" value="ECO:0007669"/>
    <property type="project" value="InterPro"/>
</dbReference>
<dbReference type="GO" id="GO:0015421">
    <property type="term" value="F:ABC-type oligopeptide transporter activity"/>
    <property type="evidence" value="ECO:0007669"/>
    <property type="project" value="TreeGrafter"/>
</dbReference>
<dbReference type="InterPro" id="IPR036640">
    <property type="entry name" value="ABC1_TM_sf"/>
</dbReference>
<dbReference type="EMBL" id="SJCY01000003">
    <property type="protein sequence ID" value="TDG36880.1"/>
    <property type="molecule type" value="Genomic_DNA"/>
</dbReference>
<dbReference type="PANTHER" id="PTHR43394">
    <property type="entry name" value="ATP-DEPENDENT PERMEASE MDL1, MITOCHONDRIAL"/>
    <property type="match status" value="1"/>
</dbReference>
<comment type="subcellular location">
    <subcellularLocation>
        <location evidence="1">Cell membrane</location>
        <topology evidence="1">Multi-pass membrane protein</topology>
    </subcellularLocation>
</comment>
<dbReference type="InterPro" id="IPR003439">
    <property type="entry name" value="ABC_transporter-like_ATP-bd"/>
</dbReference>
<feature type="transmembrane region" description="Helical" evidence="9">
    <location>
        <begin position="132"/>
        <end position="153"/>
    </location>
</feature>
<feature type="domain" description="ABC transporter" evidence="10">
    <location>
        <begin position="335"/>
        <end position="567"/>
    </location>
</feature>
<feature type="domain" description="ABC transmembrane type-1" evidence="11">
    <location>
        <begin position="24"/>
        <end position="304"/>
    </location>
</feature>
<keyword evidence="5" id="KW-0547">Nucleotide-binding</keyword>
<dbReference type="InterPro" id="IPR003593">
    <property type="entry name" value="AAA+_ATPase"/>
</dbReference>
<dbReference type="PROSITE" id="PS50893">
    <property type="entry name" value="ABC_TRANSPORTER_2"/>
    <property type="match status" value="1"/>
</dbReference>
<dbReference type="InterPro" id="IPR011527">
    <property type="entry name" value="ABC1_TM_dom"/>
</dbReference>
<dbReference type="SUPFAM" id="SSF90123">
    <property type="entry name" value="ABC transporter transmembrane region"/>
    <property type="match status" value="1"/>
</dbReference>
<dbReference type="CDD" id="cd18548">
    <property type="entry name" value="ABC_6TM_Tm287_like"/>
    <property type="match status" value="1"/>
</dbReference>
<keyword evidence="8 9" id="KW-0472">Membrane</keyword>
<evidence type="ECO:0000256" key="6">
    <source>
        <dbReference type="ARBA" id="ARBA00022840"/>
    </source>
</evidence>
<evidence type="ECO:0000256" key="9">
    <source>
        <dbReference type="SAM" id="Phobius"/>
    </source>
</evidence>
<organism evidence="12 13">
    <name type="scientific">Pedobacter changchengzhani</name>
    <dbReference type="NCBI Taxonomy" id="2529274"/>
    <lineage>
        <taxon>Bacteria</taxon>
        <taxon>Pseudomonadati</taxon>
        <taxon>Bacteroidota</taxon>
        <taxon>Sphingobacteriia</taxon>
        <taxon>Sphingobacteriales</taxon>
        <taxon>Sphingobacteriaceae</taxon>
        <taxon>Pedobacter</taxon>
    </lineage>
</organism>
<keyword evidence="3" id="KW-1003">Cell membrane</keyword>
<keyword evidence="2" id="KW-0813">Transport</keyword>
<sequence length="578" mass="63948">MSKPKEAKKPSVFSLLASYKGLIFLLIFFALLSNGINLLLPKIIAEGIDSYTNKTFHLNTILFQFALAIILVFIFTYLQSIVQTYASERVARDLRTKLSDQISRQSHAYITKANPSKLLTNLTSDADSIKMFVSQAIVSIASSIFLIFGASILLLIINWKLALCVIVIVPIIGGAFFYVLKKVKVLFIESRAVIDWLNKVISESILGSALIRVINSQQLEYNKFLDANAKARNLGLSILRLFAALIPIIVFVANLSGLSILVLGGHFVINDTMTLGEFAAFNSYLSLILFPILVIGFMSNVIAQASASYQRIESVLNEPRVQHPGTLLTKLVGDVEVQHISLTADQKPILKDISFTAKAGTKTAIIGPTAAGKTQLLYILTGLGEPTQGEVLFDGEKIDQYNQENFHQQVGFVFQDSIMFNMSIRENIAFSDIITDESLEKAIQTAELKDFVSALPDQLNTIVSERGNSLSGGQKQRIMLARALAINPKILILDDFTARVDTNTEKRILENIQKNYPGLTLLSVTQKIASVAHYDKVILLMQGEIIAEGTHQELLKTSPEYIQIYNSQQSTSNYELQS</sequence>
<evidence type="ECO:0000256" key="8">
    <source>
        <dbReference type="ARBA" id="ARBA00023136"/>
    </source>
</evidence>
<protein>
    <submittedName>
        <fullName evidence="12">ABC transporter ATP-binding protein</fullName>
    </submittedName>
</protein>
<gene>
    <name evidence="12" type="ORF">EZJ43_06255</name>
</gene>
<dbReference type="InterPro" id="IPR039421">
    <property type="entry name" value="Type_1_exporter"/>
</dbReference>
<dbReference type="GO" id="GO:0005524">
    <property type="term" value="F:ATP binding"/>
    <property type="evidence" value="ECO:0007669"/>
    <property type="project" value="UniProtKB-KW"/>
</dbReference>
<dbReference type="GO" id="GO:0005886">
    <property type="term" value="C:plasma membrane"/>
    <property type="evidence" value="ECO:0007669"/>
    <property type="project" value="UniProtKB-SubCell"/>
</dbReference>
<dbReference type="SUPFAM" id="SSF52540">
    <property type="entry name" value="P-loop containing nucleoside triphosphate hydrolases"/>
    <property type="match status" value="1"/>
</dbReference>
<keyword evidence="6 12" id="KW-0067">ATP-binding</keyword>
<dbReference type="RefSeq" id="WP_133261826.1">
    <property type="nucleotide sequence ID" value="NZ_SJCY01000003.1"/>
</dbReference>
<feature type="transmembrane region" description="Helical" evidence="9">
    <location>
        <begin position="159"/>
        <end position="180"/>
    </location>
</feature>
<feature type="transmembrane region" description="Helical" evidence="9">
    <location>
        <begin position="61"/>
        <end position="82"/>
    </location>
</feature>
<evidence type="ECO:0000256" key="4">
    <source>
        <dbReference type="ARBA" id="ARBA00022692"/>
    </source>
</evidence>
<dbReference type="Pfam" id="PF00005">
    <property type="entry name" value="ABC_tran"/>
    <property type="match status" value="1"/>
</dbReference>
<feature type="transmembrane region" description="Helical" evidence="9">
    <location>
        <begin position="12"/>
        <end position="32"/>
    </location>
</feature>
<feature type="transmembrane region" description="Helical" evidence="9">
    <location>
        <begin position="241"/>
        <end position="269"/>
    </location>
</feature>
<dbReference type="InterPro" id="IPR017871">
    <property type="entry name" value="ABC_transporter-like_CS"/>
</dbReference>
<dbReference type="Pfam" id="PF00664">
    <property type="entry name" value="ABC_membrane"/>
    <property type="match status" value="1"/>
</dbReference>
<evidence type="ECO:0000259" key="10">
    <source>
        <dbReference type="PROSITE" id="PS50893"/>
    </source>
</evidence>
<evidence type="ECO:0000256" key="7">
    <source>
        <dbReference type="ARBA" id="ARBA00022989"/>
    </source>
</evidence>
<dbReference type="OrthoDB" id="9760358at2"/>
<name>A0A4R5MMB7_9SPHI</name>
<proteinExistence type="predicted"/>
<accession>A0A4R5MMB7</accession>
<comment type="caution">
    <text evidence="12">The sequence shown here is derived from an EMBL/GenBank/DDBJ whole genome shotgun (WGS) entry which is preliminary data.</text>
</comment>
<keyword evidence="13" id="KW-1185">Reference proteome</keyword>
<dbReference type="PANTHER" id="PTHR43394:SF1">
    <property type="entry name" value="ATP-BINDING CASSETTE SUB-FAMILY B MEMBER 10, MITOCHONDRIAL"/>
    <property type="match status" value="1"/>
</dbReference>
<evidence type="ECO:0000256" key="2">
    <source>
        <dbReference type="ARBA" id="ARBA00022448"/>
    </source>
</evidence>
<keyword evidence="7 9" id="KW-1133">Transmembrane helix</keyword>
<dbReference type="AlphaFoldDB" id="A0A4R5MMB7"/>
<evidence type="ECO:0000256" key="1">
    <source>
        <dbReference type="ARBA" id="ARBA00004651"/>
    </source>
</evidence>
<evidence type="ECO:0000313" key="12">
    <source>
        <dbReference type="EMBL" id="TDG36880.1"/>
    </source>
</evidence>
<keyword evidence="4 9" id="KW-0812">Transmembrane</keyword>
<dbReference type="InterPro" id="IPR027417">
    <property type="entry name" value="P-loop_NTPase"/>
</dbReference>
<dbReference type="Gene3D" id="1.20.1560.10">
    <property type="entry name" value="ABC transporter type 1, transmembrane domain"/>
    <property type="match status" value="1"/>
</dbReference>
<dbReference type="Gene3D" id="3.40.50.300">
    <property type="entry name" value="P-loop containing nucleotide triphosphate hydrolases"/>
    <property type="match status" value="1"/>
</dbReference>
<dbReference type="PROSITE" id="PS00211">
    <property type="entry name" value="ABC_TRANSPORTER_1"/>
    <property type="match status" value="1"/>
</dbReference>
<evidence type="ECO:0000256" key="3">
    <source>
        <dbReference type="ARBA" id="ARBA00022475"/>
    </source>
</evidence>
<reference evidence="12 13" key="1">
    <citation type="submission" date="2019-02" db="EMBL/GenBank/DDBJ databases">
        <title>Pedobacter sp. nov., a novel speices isolated from soil of pinguins habitat in Antarcitica.</title>
        <authorList>
            <person name="He R.-H."/>
        </authorList>
    </citation>
    <scope>NUCLEOTIDE SEQUENCE [LARGE SCALE GENOMIC DNA]</scope>
    <source>
        <strain evidence="12 13">E01020</strain>
    </source>
</reference>
<evidence type="ECO:0000313" key="13">
    <source>
        <dbReference type="Proteomes" id="UP000295668"/>
    </source>
</evidence>
<feature type="transmembrane region" description="Helical" evidence="9">
    <location>
        <begin position="281"/>
        <end position="303"/>
    </location>
</feature>
<dbReference type="Proteomes" id="UP000295668">
    <property type="component" value="Unassembled WGS sequence"/>
</dbReference>
<dbReference type="PROSITE" id="PS50929">
    <property type="entry name" value="ABC_TM1F"/>
    <property type="match status" value="1"/>
</dbReference>
<dbReference type="SMART" id="SM00382">
    <property type="entry name" value="AAA"/>
    <property type="match status" value="1"/>
</dbReference>
<dbReference type="FunFam" id="3.40.50.300:FF:000854">
    <property type="entry name" value="Multidrug ABC transporter ATP-binding protein"/>
    <property type="match status" value="1"/>
</dbReference>